<organism evidence="2 3">
    <name type="scientific">Bacillus coahuilensis p1.1.43</name>
    <dbReference type="NCBI Taxonomy" id="1150625"/>
    <lineage>
        <taxon>Bacteria</taxon>
        <taxon>Bacillati</taxon>
        <taxon>Bacillota</taxon>
        <taxon>Bacilli</taxon>
        <taxon>Bacillales</taxon>
        <taxon>Bacillaceae</taxon>
        <taxon>Bacillus</taxon>
    </lineage>
</organism>
<accession>A0A147K467</accession>
<protein>
    <submittedName>
        <fullName evidence="2">Uncharacterized protein</fullName>
    </submittedName>
</protein>
<comment type="caution">
    <text evidence="2">The sequence shown here is derived from an EMBL/GenBank/DDBJ whole genome shotgun (WGS) entry which is preliminary data.</text>
</comment>
<reference evidence="2 3" key="1">
    <citation type="journal article" date="2016" name="Front. Microbiol.">
        <title>Microevolution Analysis of Bacillus coahuilensis Unveils Differences in Phosphorus Acquisition Strategies and Their Regulation.</title>
        <authorList>
            <person name="Gomez-Lunar Z."/>
            <person name="Hernandez-Gonzalez I."/>
            <person name="Rodriguez-Torres M.D."/>
            <person name="Souza V."/>
            <person name="Olmedo-Alvarez G."/>
        </authorList>
    </citation>
    <scope>NUCLEOTIDE SEQUENCE [LARGE SCALE GENOMIC DNA]</scope>
    <source>
        <strain evidence="3">p1.1.43</strain>
    </source>
</reference>
<dbReference type="EMBL" id="LDYG01000053">
    <property type="protein sequence ID" value="KUP04121.1"/>
    <property type="molecule type" value="Genomic_DNA"/>
</dbReference>
<evidence type="ECO:0000313" key="2">
    <source>
        <dbReference type="EMBL" id="KUP04121.1"/>
    </source>
</evidence>
<name>A0A147K467_9BACI</name>
<proteinExistence type="predicted"/>
<keyword evidence="3" id="KW-1185">Reference proteome</keyword>
<dbReference type="Proteomes" id="UP000074108">
    <property type="component" value="Unassembled WGS sequence"/>
</dbReference>
<feature type="region of interest" description="Disordered" evidence="1">
    <location>
        <begin position="41"/>
        <end position="60"/>
    </location>
</feature>
<evidence type="ECO:0000256" key="1">
    <source>
        <dbReference type="SAM" id="MobiDB-lite"/>
    </source>
</evidence>
<dbReference type="AlphaFoldDB" id="A0A147K467"/>
<dbReference type="PATRIC" id="fig|1150625.3.peg.3384"/>
<gene>
    <name evidence="2" type="ORF">Q75_16155</name>
</gene>
<evidence type="ECO:0000313" key="3">
    <source>
        <dbReference type="Proteomes" id="UP000074108"/>
    </source>
</evidence>
<feature type="compositionally biased region" description="Polar residues" evidence="1">
    <location>
        <begin position="46"/>
        <end position="60"/>
    </location>
</feature>
<sequence length="60" mass="6618">MGASLKALFAFWEVTTTLEGLAAGAGQRKAEPTVQGRMDWRAWHQNKGNTKSDSDSMLTY</sequence>